<evidence type="ECO:0008006" key="6">
    <source>
        <dbReference type="Google" id="ProtNLM"/>
    </source>
</evidence>
<dbReference type="GO" id="GO:0006417">
    <property type="term" value="P:regulation of translation"/>
    <property type="evidence" value="ECO:0007669"/>
    <property type="project" value="UniProtKB-KW"/>
</dbReference>
<sequence>MGPREQVVKALNEGAEAGRRGDRPNACPYPSGDLRRSAWLRGYAKNRPLPGE</sequence>
<keyword evidence="2" id="KW-0810">Translation regulation</keyword>
<evidence type="ECO:0000313" key="5">
    <source>
        <dbReference type="Proteomes" id="UP000199063"/>
    </source>
</evidence>
<dbReference type="NCBIfam" id="NF041887">
    <property type="entry name" value="Rmf_like_phage"/>
    <property type="match status" value="1"/>
</dbReference>
<evidence type="ECO:0000256" key="2">
    <source>
        <dbReference type="ARBA" id="ARBA00022845"/>
    </source>
</evidence>
<protein>
    <recommendedName>
        <fullName evidence="6">Ribosome modulation factor</fullName>
    </recommendedName>
</protein>
<dbReference type="InterPro" id="IPR007040">
    <property type="entry name" value="Ribosome_modulation_factor"/>
</dbReference>
<dbReference type="RefSeq" id="WP_167746044.1">
    <property type="nucleotide sequence ID" value="NZ_FNHI01000013.1"/>
</dbReference>
<accession>A0A1G9VY58</accession>
<feature type="region of interest" description="Disordered" evidence="3">
    <location>
        <begin position="13"/>
        <end position="34"/>
    </location>
</feature>
<reference evidence="5" key="1">
    <citation type="submission" date="2016-10" db="EMBL/GenBank/DDBJ databases">
        <authorList>
            <person name="Varghese N."/>
            <person name="Submissions S."/>
        </authorList>
    </citation>
    <scope>NUCLEOTIDE SEQUENCE [LARGE SCALE GENOMIC DNA]</scope>
    <source>
        <strain evidence="5">CGMCC 4.7042</strain>
    </source>
</reference>
<gene>
    <name evidence="4" type="ORF">SAMN05444921_11349</name>
</gene>
<evidence type="ECO:0000256" key="3">
    <source>
        <dbReference type="SAM" id="MobiDB-lite"/>
    </source>
</evidence>
<dbReference type="Proteomes" id="UP000199063">
    <property type="component" value="Unassembled WGS sequence"/>
</dbReference>
<evidence type="ECO:0000256" key="1">
    <source>
        <dbReference type="ARBA" id="ARBA00022490"/>
    </source>
</evidence>
<dbReference type="Gene3D" id="1.10.10.620">
    <property type="entry name" value="ribosome modulation factor like domain"/>
    <property type="match status" value="1"/>
</dbReference>
<dbReference type="NCBIfam" id="NF041886">
    <property type="entry name" value="Rmf_CrpP_fam"/>
    <property type="match status" value="1"/>
</dbReference>
<evidence type="ECO:0000313" key="4">
    <source>
        <dbReference type="EMBL" id="SDM77232.1"/>
    </source>
</evidence>
<name>A0A1G9VY58_9ACTN</name>
<dbReference type="Pfam" id="PF04957">
    <property type="entry name" value="RMF"/>
    <property type="match status" value="1"/>
</dbReference>
<dbReference type="EMBL" id="FNHI01000013">
    <property type="protein sequence ID" value="SDM77232.1"/>
    <property type="molecule type" value="Genomic_DNA"/>
</dbReference>
<dbReference type="GeneID" id="96657124"/>
<dbReference type="InterPro" id="IPR023200">
    <property type="entry name" value="RMF_sf"/>
</dbReference>
<organism evidence="4 5">
    <name type="scientific">Streptomyces wuyuanensis</name>
    <dbReference type="NCBI Taxonomy" id="1196353"/>
    <lineage>
        <taxon>Bacteria</taxon>
        <taxon>Bacillati</taxon>
        <taxon>Actinomycetota</taxon>
        <taxon>Actinomycetes</taxon>
        <taxon>Kitasatosporales</taxon>
        <taxon>Streptomycetaceae</taxon>
        <taxon>Streptomyces</taxon>
    </lineage>
</organism>
<proteinExistence type="predicted"/>
<dbReference type="AlphaFoldDB" id="A0A1G9VY58"/>
<dbReference type="STRING" id="1196353.SAMN05444921_11349"/>
<keyword evidence="1" id="KW-0963">Cytoplasm</keyword>
<keyword evidence="5" id="KW-1185">Reference proteome</keyword>